<comment type="caution">
    <text evidence="3">The sequence shown here is derived from an EMBL/GenBank/DDBJ whole genome shotgun (WGS) entry which is preliminary data.</text>
</comment>
<reference evidence="3" key="1">
    <citation type="submission" date="2021-02" db="EMBL/GenBank/DDBJ databases">
        <authorList>
            <person name="Nowell W R."/>
        </authorList>
    </citation>
    <scope>NUCLEOTIDE SEQUENCE</scope>
</reference>
<dbReference type="EMBL" id="CAJNOH010000254">
    <property type="protein sequence ID" value="CAF0969923.1"/>
    <property type="molecule type" value="Genomic_DNA"/>
</dbReference>
<dbReference type="AlphaFoldDB" id="A0A814J8W7"/>
<dbReference type="SUPFAM" id="SSF50814">
    <property type="entry name" value="Lipocalins"/>
    <property type="match status" value="1"/>
</dbReference>
<dbReference type="Proteomes" id="UP000663854">
    <property type="component" value="Unassembled WGS sequence"/>
</dbReference>
<dbReference type="InterPro" id="IPR012674">
    <property type="entry name" value="Calycin"/>
</dbReference>
<organism evidence="3 4">
    <name type="scientific">Rotaria sordida</name>
    <dbReference type="NCBI Taxonomy" id="392033"/>
    <lineage>
        <taxon>Eukaryota</taxon>
        <taxon>Metazoa</taxon>
        <taxon>Spiralia</taxon>
        <taxon>Gnathifera</taxon>
        <taxon>Rotifera</taxon>
        <taxon>Eurotatoria</taxon>
        <taxon>Bdelloidea</taxon>
        <taxon>Philodinida</taxon>
        <taxon>Philodinidae</taxon>
        <taxon>Rotaria</taxon>
    </lineage>
</organism>
<dbReference type="EMBL" id="CAJNOL010000373">
    <property type="protein sequence ID" value="CAF1034203.1"/>
    <property type="molecule type" value="Genomic_DNA"/>
</dbReference>
<evidence type="ECO:0000313" key="3">
    <source>
        <dbReference type="EMBL" id="CAF1034203.1"/>
    </source>
</evidence>
<evidence type="ECO:0000313" key="2">
    <source>
        <dbReference type="EMBL" id="CAF0969923.1"/>
    </source>
</evidence>
<gene>
    <name evidence="3" type="ORF">JXQ802_LOCUS15802</name>
    <name evidence="2" type="ORF">PYM288_LOCUS13055</name>
</gene>
<sequence length="516" mass="60215">MLHRHNQVNQHVQASIMFLSIMDGAELDFNNTRLSSSSITATTSNPDDYEKDLRLAAELGRYLLERNHELQNYIHILEKDIDDKQCEIKLLHAKFLSTREQLDAKCKQTELFDAANFDLEKELSLQRRENEKNRQHIKELFDLYEKTRKQYHDIEHEYSTFRVKQFSSYFISKQTNIPCQTSILSIPISTKRQRSNSFSLLSTSNSSPLLNSSTSSNLFDNSSVSIFKSHLRELKSRIKSLTIECAKINDQLHQSEQDKRYLLDRIIQLERQRRDDNDSLQNELNYYRKLLEKYSNENNKSVLLNIYSPPEYDVSLYDEVFSENNQSKSSYEPTNYKELFSPIYETLKKNINPILGILDCIKPSFENLIVEKNFNLNKFLENSSIQKLLVHGKARTLNTDCSSFGPWIIIANNSTKMILEKVNINDTIPLNRLYCILKTDYEHYSLIYSCVSENYIHTNPCKNSTLWLFSRTISLSNDCLIELDEYIINNLCINLTELEITPQDGESCYSSSNICT</sequence>
<keyword evidence="4" id="KW-1185">Reference proteome</keyword>
<protein>
    <submittedName>
        <fullName evidence="3">Uncharacterized protein</fullName>
    </submittedName>
</protein>
<dbReference type="Gene3D" id="2.40.128.20">
    <property type="match status" value="1"/>
</dbReference>
<proteinExistence type="predicted"/>
<evidence type="ECO:0000256" key="1">
    <source>
        <dbReference type="SAM" id="Coils"/>
    </source>
</evidence>
<feature type="coiled-coil region" evidence="1">
    <location>
        <begin position="67"/>
        <end position="94"/>
    </location>
</feature>
<dbReference type="GO" id="GO:0008289">
    <property type="term" value="F:lipid binding"/>
    <property type="evidence" value="ECO:0007669"/>
    <property type="project" value="UniProtKB-KW"/>
</dbReference>
<accession>A0A814J8W7</accession>
<keyword evidence="1" id="KW-0175">Coiled coil</keyword>
<name>A0A814J8W7_9BILA</name>
<dbReference type="Proteomes" id="UP000663870">
    <property type="component" value="Unassembled WGS sequence"/>
</dbReference>
<evidence type="ECO:0000313" key="4">
    <source>
        <dbReference type="Proteomes" id="UP000663870"/>
    </source>
</evidence>
<feature type="coiled-coil region" evidence="1">
    <location>
        <begin position="231"/>
        <end position="297"/>
    </location>
</feature>